<feature type="region of interest" description="Disordered" evidence="1">
    <location>
        <begin position="251"/>
        <end position="306"/>
    </location>
</feature>
<feature type="compositionally biased region" description="Acidic residues" evidence="1">
    <location>
        <begin position="251"/>
        <end position="262"/>
    </location>
</feature>
<name>A0ABQ9WZ53_9EUKA</name>
<evidence type="ECO:0000313" key="2">
    <source>
        <dbReference type="EMBL" id="KAK2944745.1"/>
    </source>
</evidence>
<proteinExistence type="predicted"/>
<evidence type="ECO:0000313" key="3">
    <source>
        <dbReference type="Proteomes" id="UP001281761"/>
    </source>
</evidence>
<feature type="compositionally biased region" description="Polar residues" evidence="1">
    <location>
        <begin position="277"/>
        <end position="288"/>
    </location>
</feature>
<dbReference type="Proteomes" id="UP001281761">
    <property type="component" value="Unassembled WGS sequence"/>
</dbReference>
<dbReference type="EMBL" id="JARBJD010000286">
    <property type="protein sequence ID" value="KAK2944745.1"/>
    <property type="molecule type" value="Genomic_DNA"/>
</dbReference>
<feature type="region of interest" description="Disordered" evidence="1">
    <location>
        <begin position="1"/>
        <end position="30"/>
    </location>
</feature>
<evidence type="ECO:0000256" key="1">
    <source>
        <dbReference type="SAM" id="MobiDB-lite"/>
    </source>
</evidence>
<protein>
    <submittedName>
        <fullName evidence="2">Uncharacterized protein</fullName>
    </submittedName>
</protein>
<sequence length="306" mass="35026">MQTFQDLTQPVKRTASQNQEEDESSDEMDEQMLYFLYPSLFLSNRNSRVEEPEEEFEEEFDEDFETEGGQSEMHIDEPTTDTLFGLHSTNPIIIPSQTHRTSHITNTRPNFQRTKVNPGSVLKITLPPSSFPQSDIIDTITPASRAPMSRKRHLLLSDVIDTTIHTSIKSTVEPSVIVPPPQYQPTGVSKFILSMLKETILGDTEFNPEDALLLNQTSEEHNEFPLDHRDPILPYHQYDKQRFAEQIAQEQEEDEFDNDEVEGMIRDEDSPDDTLLNLLSEQFGSSISPPKDDPELDYMAMSFSDP</sequence>
<accession>A0ABQ9WZ53</accession>
<gene>
    <name evidence="2" type="ORF">BLNAU_20331</name>
</gene>
<feature type="compositionally biased region" description="Acidic residues" evidence="1">
    <location>
        <begin position="19"/>
        <end position="30"/>
    </location>
</feature>
<organism evidence="2 3">
    <name type="scientific">Blattamonas nauphoetae</name>
    <dbReference type="NCBI Taxonomy" id="2049346"/>
    <lineage>
        <taxon>Eukaryota</taxon>
        <taxon>Metamonada</taxon>
        <taxon>Preaxostyla</taxon>
        <taxon>Oxymonadida</taxon>
        <taxon>Blattamonas</taxon>
    </lineage>
</organism>
<reference evidence="2 3" key="1">
    <citation type="journal article" date="2022" name="bioRxiv">
        <title>Genomics of Preaxostyla Flagellates Illuminates Evolutionary Transitions and the Path Towards Mitochondrial Loss.</title>
        <authorList>
            <person name="Novak L.V.F."/>
            <person name="Treitli S.C."/>
            <person name="Pyrih J."/>
            <person name="Halakuc P."/>
            <person name="Pipaliya S.V."/>
            <person name="Vacek V."/>
            <person name="Brzon O."/>
            <person name="Soukal P."/>
            <person name="Eme L."/>
            <person name="Dacks J.B."/>
            <person name="Karnkowska A."/>
            <person name="Elias M."/>
            <person name="Hampl V."/>
        </authorList>
    </citation>
    <scope>NUCLEOTIDE SEQUENCE [LARGE SCALE GENOMIC DNA]</scope>
    <source>
        <strain evidence="2">NAU3</strain>
        <tissue evidence="2">Gut</tissue>
    </source>
</reference>
<comment type="caution">
    <text evidence="2">The sequence shown here is derived from an EMBL/GenBank/DDBJ whole genome shotgun (WGS) entry which is preliminary data.</text>
</comment>
<keyword evidence="3" id="KW-1185">Reference proteome</keyword>